<dbReference type="EMBL" id="BTFZ01000019">
    <property type="protein sequence ID" value="GMM38163.1"/>
    <property type="molecule type" value="Genomic_DNA"/>
</dbReference>
<keyword evidence="2" id="KW-1185">Reference proteome</keyword>
<dbReference type="RefSeq" id="XP_064855159.1">
    <property type="nucleotide sequence ID" value="XM_064999087.1"/>
</dbReference>
<proteinExistence type="predicted"/>
<dbReference type="GeneID" id="90076152"/>
<sequence length="66" mass="7636">MKSKMAKRAQWLRCLTTVVRRISPSYSGPCAMSAVRLQESKSTFDSSFLFHFRALFDDENLFSPKE</sequence>
<reference evidence="1 2" key="1">
    <citation type="journal article" date="2023" name="Elife">
        <title>Identification of key yeast species and microbe-microbe interactions impacting larval growth of Drosophila in the wild.</title>
        <authorList>
            <person name="Mure A."/>
            <person name="Sugiura Y."/>
            <person name="Maeda R."/>
            <person name="Honda K."/>
            <person name="Sakurai N."/>
            <person name="Takahashi Y."/>
            <person name="Watada M."/>
            <person name="Katoh T."/>
            <person name="Gotoh A."/>
            <person name="Gotoh Y."/>
            <person name="Taniguchi I."/>
            <person name="Nakamura K."/>
            <person name="Hayashi T."/>
            <person name="Katayama T."/>
            <person name="Uemura T."/>
            <person name="Hattori Y."/>
        </authorList>
    </citation>
    <scope>NUCLEOTIDE SEQUENCE [LARGE SCALE GENOMIC DNA]</scope>
    <source>
        <strain evidence="1 2">SC-9</strain>
    </source>
</reference>
<name>A0AAV5QTC4_9ASCO</name>
<evidence type="ECO:0000313" key="2">
    <source>
        <dbReference type="Proteomes" id="UP001360560"/>
    </source>
</evidence>
<protein>
    <recommendedName>
        <fullName evidence="3">Secreted protein</fullName>
    </recommendedName>
</protein>
<dbReference type="AlphaFoldDB" id="A0AAV5QTC4"/>
<gene>
    <name evidence="1" type="ORF">DASC09_055020</name>
</gene>
<comment type="caution">
    <text evidence="1">The sequence shown here is derived from an EMBL/GenBank/DDBJ whole genome shotgun (WGS) entry which is preliminary data.</text>
</comment>
<dbReference type="Proteomes" id="UP001360560">
    <property type="component" value="Unassembled WGS sequence"/>
</dbReference>
<evidence type="ECO:0000313" key="1">
    <source>
        <dbReference type="EMBL" id="GMM38163.1"/>
    </source>
</evidence>
<accession>A0AAV5QTC4</accession>
<organism evidence="1 2">
    <name type="scientific">Saccharomycopsis crataegensis</name>
    <dbReference type="NCBI Taxonomy" id="43959"/>
    <lineage>
        <taxon>Eukaryota</taxon>
        <taxon>Fungi</taxon>
        <taxon>Dikarya</taxon>
        <taxon>Ascomycota</taxon>
        <taxon>Saccharomycotina</taxon>
        <taxon>Saccharomycetes</taxon>
        <taxon>Saccharomycopsidaceae</taxon>
        <taxon>Saccharomycopsis</taxon>
    </lineage>
</organism>
<evidence type="ECO:0008006" key="3">
    <source>
        <dbReference type="Google" id="ProtNLM"/>
    </source>
</evidence>